<dbReference type="InterPro" id="IPR009057">
    <property type="entry name" value="Homeodomain-like_sf"/>
</dbReference>
<dbReference type="InterPro" id="IPR001647">
    <property type="entry name" value="HTH_TetR"/>
</dbReference>
<dbReference type="Gene3D" id="1.10.357.10">
    <property type="entry name" value="Tetracycline Repressor, domain 2"/>
    <property type="match status" value="1"/>
</dbReference>
<evidence type="ECO:0000259" key="5">
    <source>
        <dbReference type="PROSITE" id="PS50977"/>
    </source>
</evidence>
<gene>
    <name evidence="6" type="ORF">KHX94_14015</name>
</gene>
<dbReference type="SUPFAM" id="SSF48498">
    <property type="entry name" value="Tetracyclin repressor-like, C-terminal domain"/>
    <property type="match status" value="1"/>
</dbReference>
<evidence type="ECO:0000313" key="6">
    <source>
        <dbReference type="EMBL" id="QVK22466.1"/>
    </source>
</evidence>
<dbReference type="PROSITE" id="PS01081">
    <property type="entry name" value="HTH_TETR_1"/>
    <property type="match status" value="1"/>
</dbReference>
<keyword evidence="7" id="KW-1185">Reference proteome</keyword>
<evidence type="ECO:0000256" key="2">
    <source>
        <dbReference type="ARBA" id="ARBA00023125"/>
    </source>
</evidence>
<feature type="DNA-binding region" description="H-T-H motif" evidence="4">
    <location>
        <begin position="45"/>
        <end position="64"/>
    </location>
</feature>
<keyword evidence="1" id="KW-0805">Transcription regulation</keyword>
<evidence type="ECO:0000256" key="1">
    <source>
        <dbReference type="ARBA" id="ARBA00023015"/>
    </source>
</evidence>
<dbReference type="Pfam" id="PF00440">
    <property type="entry name" value="TetR_N"/>
    <property type="match status" value="1"/>
</dbReference>
<dbReference type="PROSITE" id="PS50977">
    <property type="entry name" value="HTH_TETR_2"/>
    <property type="match status" value="1"/>
</dbReference>
<dbReference type="PANTHER" id="PTHR47506:SF1">
    <property type="entry name" value="HTH-TYPE TRANSCRIPTIONAL REGULATOR YJDC"/>
    <property type="match status" value="1"/>
</dbReference>
<dbReference type="SUPFAM" id="SSF46689">
    <property type="entry name" value="Homeodomain-like"/>
    <property type="match status" value="1"/>
</dbReference>
<reference evidence="6 7" key="1">
    <citation type="journal article" date="2012" name="Int. J. Syst. Evol. Microbiol.">
        <title>Shewanella dokdonensis sp. nov., isolated from seawater.</title>
        <authorList>
            <person name="Sung H.R."/>
            <person name="Yoon J.H."/>
            <person name="Ghim S.Y."/>
        </authorList>
    </citation>
    <scope>NUCLEOTIDE SEQUENCE [LARGE SCALE GENOMIC DNA]</scope>
    <source>
        <strain evidence="6 7">DSM 23626</strain>
    </source>
</reference>
<evidence type="ECO:0000256" key="3">
    <source>
        <dbReference type="ARBA" id="ARBA00023163"/>
    </source>
</evidence>
<dbReference type="InterPro" id="IPR036271">
    <property type="entry name" value="Tet_transcr_reg_TetR-rel_C_sf"/>
</dbReference>
<keyword evidence="3" id="KW-0804">Transcription</keyword>
<accession>A0ABX8DCM0</accession>
<protein>
    <submittedName>
        <fullName evidence="6">TetR/AcrR family transcriptional regulator</fullName>
    </submittedName>
</protein>
<dbReference type="Gene3D" id="1.10.10.60">
    <property type="entry name" value="Homeodomain-like"/>
    <property type="match status" value="1"/>
</dbReference>
<evidence type="ECO:0000256" key="4">
    <source>
        <dbReference type="PROSITE-ProRule" id="PRU00335"/>
    </source>
</evidence>
<feature type="domain" description="HTH tetR-type" evidence="5">
    <location>
        <begin position="22"/>
        <end position="82"/>
    </location>
</feature>
<dbReference type="RefSeq" id="WP_213681120.1">
    <property type="nucleotide sequence ID" value="NZ_CP074572.1"/>
</dbReference>
<dbReference type="PRINTS" id="PR00455">
    <property type="entry name" value="HTHTETR"/>
</dbReference>
<proteinExistence type="predicted"/>
<keyword evidence="2 4" id="KW-0238">DNA-binding</keyword>
<dbReference type="PANTHER" id="PTHR47506">
    <property type="entry name" value="TRANSCRIPTIONAL REGULATORY PROTEIN"/>
    <property type="match status" value="1"/>
</dbReference>
<evidence type="ECO:0000313" key="7">
    <source>
        <dbReference type="Proteomes" id="UP000676428"/>
    </source>
</evidence>
<dbReference type="Proteomes" id="UP000676428">
    <property type="component" value="Chromosome"/>
</dbReference>
<dbReference type="EMBL" id="CP074572">
    <property type="protein sequence ID" value="QVK22466.1"/>
    <property type="molecule type" value="Genomic_DNA"/>
</dbReference>
<name>A0ABX8DCM0_9GAMM</name>
<organism evidence="6 7">
    <name type="scientific">Shewanella dokdonensis</name>
    <dbReference type="NCBI Taxonomy" id="712036"/>
    <lineage>
        <taxon>Bacteria</taxon>
        <taxon>Pseudomonadati</taxon>
        <taxon>Pseudomonadota</taxon>
        <taxon>Gammaproteobacteria</taxon>
        <taxon>Alteromonadales</taxon>
        <taxon>Shewanellaceae</taxon>
        <taxon>Shewanella</taxon>
    </lineage>
</organism>
<sequence length="194" mass="20724">MKNTHQPEKSVAAGAVRGRPRLFDREAALDQAMRLFWRKGFSATSLSDLTSSMGISPPSLYAAFGSKETLYAEALAHYRQSFGNKLWAGFDEAATAREAITAYLMNAVRLFGGAAAADYPAGCMLALSAVGEEGNAILGKIVRDARAQTLQHLDERLARAVSEGELPAAKATGLARFILAVQGDITTGARWSQS</sequence>
<dbReference type="InterPro" id="IPR023772">
    <property type="entry name" value="DNA-bd_HTH_TetR-type_CS"/>
</dbReference>